<dbReference type="GO" id="GO:0003735">
    <property type="term" value="F:structural constituent of ribosome"/>
    <property type="evidence" value="ECO:0007669"/>
    <property type="project" value="InterPro"/>
</dbReference>
<keyword evidence="3" id="KW-0687">Ribonucleoprotein</keyword>
<comment type="similarity">
    <text evidence="1">Belongs to the eukaryotic ribosomal protein eL34 family.</text>
</comment>
<dbReference type="InterPro" id="IPR038562">
    <property type="entry name" value="Ribosomal_eL34_C_sf"/>
</dbReference>
<dbReference type="EMBL" id="FNXT01001239">
    <property type="protein sequence ID" value="SZX75687.1"/>
    <property type="molecule type" value="Genomic_DNA"/>
</dbReference>
<keyword evidence="5" id="KW-1185">Reference proteome</keyword>
<dbReference type="PROSITE" id="PS01145">
    <property type="entry name" value="RIBOSOMAL_L34E"/>
    <property type="match status" value="1"/>
</dbReference>
<keyword evidence="2" id="KW-0689">Ribosomal protein</keyword>
<protein>
    <submittedName>
        <fullName evidence="4">Uncharacterized protein</fullName>
    </submittedName>
</protein>
<dbReference type="AlphaFoldDB" id="A0A383WDJ7"/>
<sequence>MVQRLTYRRRHAYATKSNRIRVLRTPGGKLVVQTQKKPTKAPRCGATGVTLQGLPARRPADCSAKRLAKRHKSVNRAYGGHLAHGVVRERIIRAFLIEEQKIVKKVLKLQKAKERSSK</sequence>
<dbReference type="InterPro" id="IPR008195">
    <property type="entry name" value="Ribosomal_eL34"/>
</dbReference>
<dbReference type="STRING" id="3088.A0A383WDJ7"/>
<evidence type="ECO:0000313" key="4">
    <source>
        <dbReference type="EMBL" id="SZX75687.1"/>
    </source>
</evidence>
<dbReference type="Gene3D" id="6.20.340.10">
    <property type="match status" value="1"/>
</dbReference>
<dbReference type="PANTHER" id="PTHR10759">
    <property type="entry name" value="60S RIBOSOMAL PROTEIN L34"/>
    <property type="match status" value="1"/>
</dbReference>
<reference evidence="4 5" key="1">
    <citation type="submission" date="2016-10" db="EMBL/GenBank/DDBJ databases">
        <authorList>
            <person name="Cai Z."/>
        </authorList>
    </citation>
    <scope>NUCLEOTIDE SEQUENCE [LARGE SCALE GENOMIC DNA]</scope>
</reference>
<dbReference type="OrthoDB" id="2014006at2759"/>
<dbReference type="GO" id="GO:0006412">
    <property type="term" value="P:translation"/>
    <property type="evidence" value="ECO:0007669"/>
    <property type="project" value="InterPro"/>
</dbReference>
<proteinExistence type="inferred from homology"/>
<evidence type="ECO:0000313" key="5">
    <source>
        <dbReference type="Proteomes" id="UP000256970"/>
    </source>
</evidence>
<dbReference type="GO" id="GO:1990904">
    <property type="term" value="C:ribonucleoprotein complex"/>
    <property type="evidence" value="ECO:0007669"/>
    <property type="project" value="UniProtKB-KW"/>
</dbReference>
<dbReference type="Pfam" id="PF01199">
    <property type="entry name" value="Ribosomal_L34e"/>
    <property type="match status" value="1"/>
</dbReference>
<dbReference type="Gene3D" id="6.20.370.70">
    <property type="match status" value="1"/>
</dbReference>
<dbReference type="PRINTS" id="PR01250">
    <property type="entry name" value="RIBOSOMALL34"/>
</dbReference>
<dbReference type="Proteomes" id="UP000256970">
    <property type="component" value="Unassembled WGS sequence"/>
</dbReference>
<name>A0A383WDJ7_TETOB</name>
<gene>
    <name evidence="4" type="ORF">BQ4739_LOCUS15963</name>
</gene>
<dbReference type="InterPro" id="IPR018065">
    <property type="entry name" value="Ribosomal_eL34_CS"/>
</dbReference>
<dbReference type="GO" id="GO:0005840">
    <property type="term" value="C:ribosome"/>
    <property type="evidence" value="ECO:0007669"/>
    <property type="project" value="UniProtKB-KW"/>
</dbReference>
<evidence type="ECO:0000256" key="3">
    <source>
        <dbReference type="ARBA" id="ARBA00023274"/>
    </source>
</evidence>
<organism evidence="4 5">
    <name type="scientific">Tetradesmus obliquus</name>
    <name type="common">Green alga</name>
    <name type="synonym">Acutodesmus obliquus</name>
    <dbReference type="NCBI Taxonomy" id="3088"/>
    <lineage>
        <taxon>Eukaryota</taxon>
        <taxon>Viridiplantae</taxon>
        <taxon>Chlorophyta</taxon>
        <taxon>core chlorophytes</taxon>
        <taxon>Chlorophyceae</taxon>
        <taxon>CS clade</taxon>
        <taxon>Sphaeropleales</taxon>
        <taxon>Scenedesmaceae</taxon>
        <taxon>Tetradesmus</taxon>
    </lineage>
</organism>
<evidence type="ECO:0000256" key="1">
    <source>
        <dbReference type="ARBA" id="ARBA00009875"/>
    </source>
</evidence>
<evidence type="ECO:0000256" key="2">
    <source>
        <dbReference type="ARBA" id="ARBA00022980"/>
    </source>
</evidence>
<accession>A0A383WDJ7</accession>